<dbReference type="Proteomes" id="UP000246073">
    <property type="component" value="Unassembled WGS sequence"/>
</dbReference>
<accession>A0A2P9HMS7</accession>
<protein>
    <recommendedName>
        <fullName evidence="3">DUF3150 domain-containing protein</fullName>
    </recommendedName>
</protein>
<reference evidence="2" key="1">
    <citation type="submission" date="2017-12" db="EMBL/GenBank/DDBJ databases">
        <authorList>
            <person name="Diaz M."/>
        </authorList>
    </citation>
    <scope>NUCLEOTIDE SEQUENCE [LARGE SCALE GENOMIC DNA]</scope>
    <source>
        <strain evidence="2">FI11154</strain>
    </source>
</reference>
<gene>
    <name evidence="1" type="ORF">OHAE_1241</name>
</gene>
<dbReference type="AlphaFoldDB" id="A0A2P9HMS7"/>
<proteinExistence type="predicted"/>
<evidence type="ECO:0000313" key="1">
    <source>
        <dbReference type="EMBL" id="SPL65374.1"/>
    </source>
</evidence>
<sequence>MNIMTNPQSVSSVLASRAMIVSLSISQWSGRRLDRQITDEVNQNHGAAADAGRYNKLLLPKEALAEIVSIVGETRSDFLKRTLPWMDNGSRIMASDAYLQHMSWVRGQVAKFDRAVDKFLADYPQYVADARVRLNGMFKDDDYPDAQILRSKFGVACKVLPVPTSEDFRVDMSQAQADRIREEIEQQVSDATTEAVRDVYRRVADVTGRMVERLNAYKPAGRPGDKTEGVFRDSLVENVRDLISVLPALNIIGDRELSAMVERLKPLAEHNASTLRDRPEIRRDVADEAQKILDSVSGFLA</sequence>
<dbReference type="RefSeq" id="WP_109369024.1">
    <property type="nucleotide sequence ID" value="NZ_OOFM01000005.1"/>
</dbReference>
<name>A0A2P9HMS7_9HYPH</name>
<evidence type="ECO:0008006" key="3">
    <source>
        <dbReference type="Google" id="ProtNLM"/>
    </source>
</evidence>
<organism evidence="1 2">
    <name type="scientific">Ochrobactrum soli</name>
    <dbReference type="NCBI Taxonomy" id="2448455"/>
    <lineage>
        <taxon>Bacteria</taxon>
        <taxon>Pseudomonadati</taxon>
        <taxon>Pseudomonadota</taxon>
        <taxon>Alphaproteobacteria</taxon>
        <taxon>Hyphomicrobiales</taxon>
        <taxon>Brucellaceae</taxon>
        <taxon>Brucella/Ochrobactrum group</taxon>
        <taxon>Ochrobactrum</taxon>
    </lineage>
</organism>
<evidence type="ECO:0000313" key="2">
    <source>
        <dbReference type="Proteomes" id="UP000246073"/>
    </source>
</evidence>
<dbReference type="EMBL" id="OOFM01000005">
    <property type="protein sequence ID" value="SPL65374.1"/>
    <property type="molecule type" value="Genomic_DNA"/>
</dbReference>